<dbReference type="PANTHER" id="PTHR45786">
    <property type="entry name" value="DNA BINDING PROTEIN-LIKE"/>
    <property type="match status" value="1"/>
</dbReference>
<dbReference type="Proteomes" id="UP000077755">
    <property type="component" value="Chromosome 7"/>
</dbReference>
<feature type="domain" description="Helitron helicase-like" evidence="1">
    <location>
        <begin position="151"/>
        <end position="214"/>
    </location>
</feature>
<evidence type="ECO:0000259" key="1">
    <source>
        <dbReference type="Pfam" id="PF14214"/>
    </source>
</evidence>
<dbReference type="EMBL" id="CP093349">
    <property type="protein sequence ID" value="WOH10863.1"/>
    <property type="molecule type" value="Genomic_DNA"/>
</dbReference>
<gene>
    <name evidence="2" type="ORF">DCAR_0730338</name>
</gene>
<proteinExistence type="predicted"/>
<keyword evidence="3" id="KW-1185">Reference proteome</keyword>
<protein>
    <recommendedName>
        <fullName evidence="1">Helitron helicase-like domain-containing protein</fullName>
    </recommendedName>
</protein>
<dbReference type="Pfam" id="PF14214">
    <property type="entry name" value="Helitron_like_N"/>
    <property type="match status" value="1"/>
</dbReference>
<dbReference type="AlphaFoldDB" id="A0AAF0XMK5"/>
<evidence type="ECO:0000313" key="3">
    <source>
        <dbReference type="Proteomes" id="UP000077755"/>
    </source>
</evidence>
<accession>A0AAF0XMK5</accession>
<dbReference type="PANTHER" id="PTHR45786:SF74">
    <property type="entry name" value="ATP-DEPENDENT DNA HELICASE"/>
    <property type="match status" value="1"/>
</dbReference>
<dbReference type="InterPro" id="IPR025476">
    <property type="entry name" value="Helitron_helicase-like"/>
</dbReference>
<reference evidence="2" key="2">
    <citation type="submission" date="2022-03" db="EMBL/GenBank/DDBJ databases">
        <title>Draft title - Genomic analysis of global carrot germplasm unveils the trajectory of domestication and the origin of high carotenoid orange carrot.</title>
        <authorList>
            <person name="Iorizzo M."/>
            <person name="Ellison S."/>
            <person name="Senalik D."/>
            <person name="Macko-Podgorni A."/>
            <person name="Grzebelus D."/>
            <person name="Bostan H."/>
            <person name="Rolling W."/>
            <person name="Curaba J."/>
            <person name="Simon P."/>
        </authorList>
    </citation>
    <scope>NUCLEOTIDE SEQUENCE</scope>
    <source>
        <tissue evidence="2">Leaf</tissue>
    </source>
</reference>
<sequence>MRWVNVKDQDKVDVQVVQGLINMLDDTNELVREFRTRRDRFENNDIIDLKITLKVCRAQSGRENHIAPSDEVAGIMVGESNTTCGDRDIIIDSYKDGLERISFIHPKLMALQYPILFPNGEDGYHDQIPFEKNGNNSNNSHEYISMKDYYYKFQVRESEGMTARLGGRLFQQYMVDAFSSIEQTRLWWFRINQTTLRNELYTHICDSLRKGNSDSSKVGKVMYVVEFQKRGLPHVHMLIWLDSPSKMYLKQNVDKFVSAEIPDPLKDPVGYAAVKQFMMHGPCGLQNPKSQCMKKFRCIRHFPKAYSSRTVFDESGFPLYMRRKQDITVRVRKTDLDNQWVVPYNRDLLVTNNKVFHKSNLPQTRFFINPNHGAVEDLRDALRLAAWHNN</sequence>
<reference evidence="2" key="1">
    <citation type="journal article" date="2016" name="Nat. Genet.">
        <title>A high-quality carrot genome assembly provides new insights into carotenoid accumulation and asterid genome evolution.</title>
        <authorList>
            <person name="Iorizzo M."/>
            <person name="Ellison S."/>
            <person name="Senalik D."/>
            <person name="Zeng P."/>
            <person name="Satapoomin P."/>
            <person name="Huang J."/>
            <person name="Bowman M."/>
            <person name="Iovene M."/>
            <person name="Sanseverino W."/>
            <person name="Cavagnaro P."/>
            <person name="Yildiz M."/>
            <person name="Macko-Podgorni A."/>
            <person name="Moranska E."/>
            <person name="Grzebelus E."/>
            <person name="Grzebelus D."/>
            <person name="Ashrafi H."/>
            <person name="Zheng Z."/>
            <person name="Cheng S."/>
            <person name="Spooner D."/>
            <person name="Van Deynze A."/>
            <person name="Simon P."/>
        </authorList>
    </citation>
    <scope>NUCLEOTIDE SEQUENCE</scope>
    <source>
        <tissue evidence="2">Leaf</tissue>
    </source>
</reference>
<name>A0AAF0XMK5_DAUCS</name>
<organism evidence="2 3">
    <name type="scientific">Daucus carota subsp. sativus</name>
    <name type="common">Carrot</name>
    <dbReference type="NCBI Taxonomy" id="79200"/>
    <lineage>
        <taxon>Eukaryota</taxon>
        <taxon>Viridiplantae</taxon>
        <taxon>Streptophyta</taxon>
        <taxon>Embryophyta</taxon>
        <taxon>Tracheophyta</taxon>
        <taxon>Spermatophyta</taxon>
        <taxon>Magnoliopsida</taxon>
        <taxon>eudicotyledons</taxon>
        <taxon>Gunneridae</taxon>
        <taxon>Pentapetalae</taxon>
        <taxon>asterids</taxon>
        <taxon>campanulids</taxon>
        <taxon>Apiales</taxon>
        <taxon>Apiaceae</taxon>
        <taxon>Apioideae</taxon>
        <taxon>Scandiceae</taxon>
        <taxon>Daucinae</taxon>
        <taxon>Daucus</taxon>
        <taxon>Daucus sect. Daucus</taxon>
    </lineage>
</organism>
<evidence type="ECO:0000313" key="2">
    <source>
        <dbReference type="EMBL" id="WOH10863.1"/>
    </source>
</evidence>